<sequence length="100" mass="11356">MHTRYKIYKHVYRVSNLVKIQTAKIYSRSGDHSGEVLPLELKEFVNLDNSPIYKVISIIEAAKLQSNFFMSNKGSSHIQQQSQLFTLGSSFESPSFGSNI</sequence>
<evidence type="ECO:0000313" key="1">
    <source>
        <dbReference type="EMBL" id="CAG8548732.1"/>
    </source>
</evidence>
<comment type="caution">
    <text evidence="1">The sequence shown here is derived from an EMBL/GenBank/DDBJ whole genome shotgun (WGS) entry which is preliminary data.</text>
</comment>
<proteinExistence type="predicted"/>
<name>A0ACA9LVC9_9GLOM</name>
<protein>
    <submittedName>
        <fullName evidence="1">13580_t:CDS:1</fullName>
    </submittedName>
</protein>
<evidence type="ECO:0000313" key="2">
    <source>
        <dbReference type="Proteomes" id="UP000789920"/>
    </source>
</evidence>
<dbReference type="EMBL" id="CAJVQC010005063">
    <property type="protein sequence ID" value="CAG8548732.1"/>
    <property type="molecule type" value="Genomic_DNA"/>
</dbReference>
<organism evidence="1 2">
    <name type="scientific">Racocetra persica</name>
    <dbReference type="NCBI Taxonomy" id="160502"/>
    <lineage>
        <taxon>Eukaryota</taxon>
        <taxon>Fungi</taxon>
        <taxon>Fungi incertae sedis</taxon>
        <taxon>Mucoromycota</taxon>
        <taxon>Glomeromycotina</taxon>
        <taxon>Glomeromycetes</taxon>
        <taxon>Diversisporales</taxon>
        <taxon>Gigasporaceae</taxon>
        <taxon>Racocetra</taxon>
    </lineage>
</organism>
<accession>A0ACA9LVC9</accession>
<keyword evidence="2" id="KW-1185">Reference proteome</keyword>
<dbReference type="Proteomes" id="UP000789920">
    <property type="component" value="Unassembled WGS sequence"/>
</dbReference>
<gene>
    <name evidence="1" type="ORF">RPERSI_LOCUS3868</name>
</gene>
<feature type="non-terminal residue" evidence="1">
    <location>
        <position position="100"/>
    </location>
</feature>
<reference evidence="1" key="1">
    <citation type="submission" date="2021-06" db="EMBL/GenBank/DDBJ databases">
        <authorList>
            <person name="Kallberg Y."/>
            <person name="Tangrot J."/>
            <person name="Rosling A."/>
        </authorList>
    </citation>
    <scope>NUCLEOTIDE SEQUENCE</scope>
    <source>
        <strain evidence="1">MA461A</strain>
    </source>
</reference>